<gene>
    <name evidence="1" type="ORF">CLUMA_CG005821</name>
</gene>
<dbReference type="AlphaFoldDB" id="A0A1J1HW13"/>
<dbReference type="EMBL" id="CVRI01000024">
    <property type="protein sequence ID" value="CRK92256.1"/>
    <property type="molecule type" value="Genomic_DNA"/>
</dbReference>
<keyword evidence="2" id="KW-1185">Reference proteome</keyword>
<organism evidence="1 2">
    <name type="scientific">Clunio marinus</name>
    <dbReference type="NCBI Taxonomy" id="568069"/>
    <lineage>
        <taxon>Eukaryota</taxon>
        <taxon>Metazoa</taxon>
        <taxon>Ecdysozoa</taxon>
        <taxon>Arthropoda</taxon>
        <taxon>Hexapoda</taxon>
        <taxon>Insecta</taxon>
        <taxon>Pterygota</taxon>
        <taxon>Neoptera</taxon>
        <taxon>Endopterygota</taxon>
        <taxon>Diptera</taxon>
        <taxon>Nematocera</taxon>
        <taxon>Chironomoidea</taxon>
        <taxon>Chironomidae</taxon>
        <taxon>Clunio</taxon>
    </lineage>
</organism>
<sequence length="111" mass="13674">MSHIFICMYIQNSRHQHSRHYDKVYAEIWYSENFNYSQYDLLKNSLRQKEKKNFNTFKSMYYTPTTHVLVFQHYFHIIFLESFHVLLRNPKSLSHQSHCHRSKTSEKKVLL</sequence>
<evidence type="ECO:0000313" key="2">
    <source>
        <dbReference type="Proteomes" id="UP000183832"/>
    </source>
</evidence>
<dbReference type="Proteomes" id="UP000183832">
    <property type="component" value="Unassembled WGS sequence"/>
</dbReference>
<name>A0A1J1HW13_9DIPT</name>
<protein>
    <submittedName>
        <fullName evidence="1">CLUMA_CG005821, isoform A</fullName>
    </submittedName>
</protein>
<evidence type="ECO:0000313" key="1">
    <source>
        <dbReference type="EMBL" id="CRK92256.1"/>
    </source>
</evidence>
<reference evidence="1 2" key="1">
    <citation type="submission" date="2015-04" db="EMBL/GenBank/DDBJ databases">
        <authorList>
            <person name="Syromyatnikov M.Y."/>
            <person name="Popov V.N."/>
        </authorList>
    </citation>
    <scope>NUCLEOTIDE SEQUENCE [LARGE SCALE GENOMIC DNA]</scope>
</reference>
<accession>A0A1J1HW13</accession>
<proteinExistence type="predicted"/>